<keyword evidence="4" id="KW-0949">S-adenosyl-L-methionine</keyword>
<accession>A0AAV7B7H4</accession>
<evidence type="ECO:0008006" key="7">
    <source>
        <dbReference type="Google" id="ProtNLM"/>
    </source>
</evidence>
<keyword evidence="2" id="KW-0489">Methyltransferase</keyword>
<keyword evidence="3" id="KW-0808">Transferase</keyword>
<evidence type="ECO:0000256" key="4">
    <source>
        <dbReference type="ARBA" id="ARBA00022691"/>
    </source>
</evidence>
<evidence type="ECO:0000313" key="5">
    <source>
        <dbReference type="EMBL" id="KAG8568489.1"/>
    </source>
</evidence>
<evidence type="ECO:0000256" key="3">
    <source>
        <dbReference type="ARBA" id="ARBA00022679"/>
    </source>
</evidence>
<proteinExistence type="inferred from homology"/>
<reference evidence="5" key="1">
    <citation type="thesis" date="2020" institute="ProQuest LLC" country="789 East Eisenhower Parkway, Ann Arbor, MI, USA">
        <title>Comparative Genomics and Chromosome Evolution.</title>
        <authorList>
            <person name="Mudd A.B."/>
        </authorList>
    </citation>
    <scope>NUCLEOTIDE SEQUENCE</scope>
    <source>
        <strain evidence="5">237g6f4</strain>
        <tissue evidence="5">Blood</tissue>
    </source>
</reference>
<comment type="caution">
    <text evidence="5">The sequence shown here is derived from an EMBL/GenBank/DDBJ whole genome shotgun (WGS) entry which is preliminary data.</text>
</comment>
<dbReference type="Pfam" id="PF01234">
    <property type="entry name" value="NNMT_PNMT_TEMT"/>
    <property type="match status" value="1"/>
</dbReference>
<dbReference type="SUPFAM" id="SSF53335">
    <property type="entry name" value="S-adenosyl-L-methionine-dependent methyltransferases"/>
    <property type="match status" value="1"/>
</dbReference>
<keyword evidence="6" id="KW-1185">Reference proteome</keyword>
<comment type="similarity">
    <text evidence="1">Belongs to the class I-like SAM-binding methyltransferase superfamily. NNMT/PNMT/TEMT family.</text>
</comment>
<dbReference type="GO" id="GO:0005829">
    <property type="term" value="C:cytosol"/>
    <property type="evidence" value="ECO:0007669"/>
    <property type="project" value="TreeGrafter"/>
</dbReference>
<dbReference type="GO" id="GO:0008170">
    <property type="term" value="F:N-methyltransferase activity"/>
    <property type="evidence" value="ECO:0007669"/>
    <property type="project" value="TreeGrafter"/>
</dbReference>
<dbReference type="PANTHER" id="PTHR10867">
    <property type="entry name" value="NNMT/PNMT/TEMT FAMILY MEMBER"/>
    <property type="match status" value="1"/>
</dbReference>
<organism evidence="5 6">
    <name type="scientific">Engystomops pustulosus</name>
    <name type="common">Tungara frog</name>
    <name type="synonym">Physalaemus pustulosus</name>
    <dbReference type="NCBI Taxonomy" id="76066"/>
    <lineage>
        <taxon>Eukaryota</taxon>
        <taxon>Metazoa</taxon>
        <taxon>Chordata</taxon>
        <taxon>Craniata</taxon>
        <taxon>Vertebrata</taxon>
        <taxon>Euteleostomi</taxon>
        <taxon>Amphibia</taxon>
        <taxon>Batrachia</taxon>
        <taxon>Anura</taxon>
        <taxon>Neobatrachia</taxon>
        <taxon>Hyloidea</taxon>
        <taxon>Leptodactylidae</taxon>
        <taxon>Leiuperinae</taxon>
        <taxon>Engystomops</taxon>
    </lineage>
</organism>
<name>A0AAV7B7H4_ENGPU</name>
<gene>
    <name evidence="5" type="ORF">GDO81_014020</name>
</gene>
<dbReference type="Gene3D" id="3.40.50.150">
    <property type="entry name" value="Vaccinia Virus protein VP39"/>
    <property type="match status" value="1"/>
</dbReference>
<protein>
    <recommendedName>
        <fullName evidence="7">Nicotinamide N-methyltransferase</fullName>
    </recommendedName>
</protein>
<dbReference type="EMBL" id="WNYA01000006">
    <property type="protein sequence ID" value="KAG8568489.1"/>
    <property type="molecule type" value="Genomic_DNA"/>
</dbReference>
<evidence type="ECO:0000256" key="2">
    <source>
        <dbReference type="ARBA" id="ARBA00022603"/>
    </source>
</evidence>
<dbReference type="GO" id="GO:0032259">
    <property type="term" value="P:methylation"/>
    <property type="evidence" value="ECO:0007669"/>
    <property type="project" value="UniProtKB-KW"/>
</dbReference>
<dbReference type="InterPro" id="IPR029063">
    <property type="entry name" value="SAM-dependent_MTases_sf"/>
</dbReference>
<dbReference type="AlphaFoldDB" id="A0AAV7B7H4"/>
<dbReference type="Proteomes" id="UP000824782">
    <property type="component" value="Unassembled WGS sequence"/>
</dbReference>
<sequence>MDCGTNKLYHVHCFDSRKHLDQYFSDSAQKIFGEDSLKFPIENLTETFSLGHIKGDILIDLSKGSPVHHLYSACDFFKHLIVLKMKDRCILELKRWVDTRTGAFDWCHAAQLHADIEGKRSECGWTSSDHLEDKEGKVRSALQHVVKCDLERENVTEPIDLPPADCIISAWLLDVISKGRDDYIRNLRKFSRLLKPGGHLILLGLLDATYFIIGEDKFHIFKYDEHFARKALIGEGFSIDSCVVKKRKAESDLMDYKRVIFIVAHKAT</sequence>
<dbReference type="InterPro" id="IPR000940">
    <property type="entry name" value="NNMT_TEMT_trans"/>
</dbReference>
<evidence type="ECO:0000313" key="6">
    <source>
        <dbReference type="Proteomes" id="UP000824782"/>
    </source>
</evidence>
<evidence type="ECO:0000256" key="1">
    <source>
        <dbReference type="ARBA" id="ARBA00007996"/>
    </source>
</evidence>
<dbReference type="PROSITE" id="PS51681">
    <property type="entry name" value="SAM_MT_NNMT_PNMT_TEMT"/>
    <property type="match status" value="1"/>
</dbReference>
<dbReference type="PANTHER" id="PTHR10867:SF44">
    <property type="entry name" value="NICOTINAMIDE N-METHYLTRANSFERASE ISOFORM X2"/>
    <property type="match status" value="1"/>
</dbReference>